<dbReference type="Gene3D" id="3.30.780.10">
    <property type="entry name" value="SUI1-like domain"/>
    <property type="match status" value="1"/>
</dbReference>
<feature type="compositionally biased region" description="Basic and acidic residues" evidence="2">
    <location>
        <begin position="259"/>
        <end position="269"/>
    </location>
</feature>
<protein>
    <submittedName>
        <fullName evidence="5">Uncharacterized protein</fullName>
    </submittedName>
</protein>
<evidence type="ECO:0000313" key="5">
    <source>
        <dbReference type="EMBL" id="PUU83987.1"/>
    </source>
</evidence>
<dbReference type="PROSITE" id="PS50296">
    <property type="entry name" value="SUI1"/>
    <property type="match status" value="1"/>
</dbReference>
<dbReference type="STRING" id="42251.A0A2T7A8B7"/>
<evidence type="ECO:0000313" key="6">
    <source>
        <dbReference type="Proteomes" id="UP000244722"/>
    </source>
</evidence>
<comment type="caution">
    <text evidence="5">The sequence shown here is derived from an EMBL/GenBank/DDBJ whole genome shotgun (WGS) entry which is preliminary data.</text>
</comment>
<dbReference type="InterPro" id="IPR058886">
    <property type="entry name" value="SWIB_eIF2D"/>
</dbReference>
<dbReference type="InterPro" id="IPR048248">
    <property type="entry name" value="PUA_eIF2d-like"/>
</dbReference>
<dbReference type="OrthoDB" id="199771at2759"/>
<dbReference type="SUPFAM" id="SSF47592">
    <property type="entry name" value="SWIB/MDM2 domain"/>
    <property type="match status" value="1"/>
</dbReference>
<dbReference type="InterPro" id="IPR039757">
    <property type="entry name" value="EIF2D"/>
</dbReference>
<organism evidence="5 6">
    <name type="scientific">Tuber borchii</name>
    <name type="common">White truffle</name>
    <dbReference type="NCBI Taxonomy" id="42251"/>
    <lineage>
        <taxon>Eukaryota</taxon>
        <taxon>Fungi</taxon>
        <taxon>Dikarya</taxon>
        <taxon>Ascomycota</taxon>
        <taxon>Pezizomycotina</taxon>
        <taxon>Pezizomycetes</taxon>
        <taxon>Pezizales</taxon>
        <taxon>Tuberaceae</taxon>
        <taxon>Tuber</taxon>
    </lineage>
</organism>
<dbReference type="Pfam" id="PF25304">
    <property type="entry name" value="WHD_eIF2D"/>
    <property type="match status" value="1"/>
</dbReference>
<reference evidence="5 6" key="1">
    <citation type="submission" date="2017-04" db="EMBL/GenBank/DDBJ databases">
        <title>Draft genome sequence of Tuber borchii Vittad., a whitish edible truffle.</title>
        <authorList>
            <consortium name="DOE Joint Genome Institute"/>
            <person name="Murat C."/>
            <person name="Kuo A."/>
            <person name="Barry K.W."/>
            <person name="Clum A."/>
            <person name="Dockter R.B."/>
            <person name="Fauchery L."/>
            <person name="Iotti M."/>
            <person name="Kohler A."/>
            <person name="Labutti K."/>
            <person name="Lindquist E.A."/>
            <person name="Lipzen A."/>
            <person name="Ohm R.A."/>
            <person name="Wang M."/>
            <person name="Grigoriev I.V."/>
            <person name="Zambonelli A."/>
            <person name="Martin F.M."/>
        </authorList>
    </citation>
    <scope>NUCLEOTIDE SEQUENCE [LARGE SCALE GENOMIC DNA]</scope>
    <source>
        <strain evidence="5 6">Tbo3840</strain>
    </source>
</reference>
<dbReference type="AlphaFoldDB" id="A0A2T7A8B7"/>
<evidence type="ECO:0000259" key="3">
    <source>
        <dbReference type="PROSITE" id="PS50296"/>
    </source>
</evidence>
<feature type="domain" description="SUI1" evidence="3">
    <location>
        <begin position="550"/>
        <end position="626"/>
    </location>
</feature>
<dbReference type="GO" id="GO:0003743">
    <property type="term" value="F:translation initiation factor activity"/>
    <property type="evidence" value="ECO:0007669"/>
    <property type="project" value="InterPro"/>
</dbReference>
<dbReference type="FunFam" id="3.30.780.10:FF:000008">
    <property type="entry name" value="eukaryotic translation initiation factor 2D"/>
    <property type="match status" value="1"/>
</dbReference>
<evidence type="ECO:0000259" key="4">
    <source>
        <dbReference type="PROSITE" id="PS51925"/>
    </source>
</evidence>
<dbReference type="InterPro" id="IPR015947">
    <property type="entry name" value="PUA-like_sf"/>
</dbReference>
<sequence length="643" mass="69272">MFKKKPNVKQLAPLRSTDRRKLANQIIKDFNLTPPPPPPAPPPLLPADAEASGEANSENAEAGVAVPHPPPPNAGEVALRNALLPDPSNSAKISTTHGPELKAITGMIYLTSDKPPLPLWIKMGSEEMFPTVYSLWRNPGIVPVVRTHAPVMERLYDGADLMIPGLVGPFPEGAKAGRIVGIASLERPGVPVVVGVCEVDVSALEQVAGEKGKAVRVLHWVGDEIWKLGGEGAIPERLGGEDGVEDLEEGIGGVSLEDVNGKEKGKEMGDSNDDPDDGQEDIRELSVKEIDEAFHAAAMFGLFDYFDTGKFTSLSFPLTSSQFISTLVLPYLPPASSFPPHNLLQNTAPHPSLQMKRSSYKSAVKFLKLLDKEGYIKVKTRNGGEVVVMDVDWDHDDIKDFTPYALPVPPKEPKKETSIGPTSGSTTLSPIRVVELFKPNGKATTIFHEVGAGTKDFYTSTEVKAVMGKYLEKENLISTTNKRVVKTDLNISSILLNPNLTEDREALRTGVTKRDYLGEKLLKACSPYYRVLHPSADESSKPKSGAPPKVSIIMESRQGKKTVTKVSGLEPFGIDAKSAAEVLQRACAGSASVGLLNGSSPKTPVMEIVLQGSHKKAVVEFLEKNGVLGKLVIVSDKTSGKKK</sequence>
<dbReference type="InterPro" id="IPR057429">
    <property type="entry name" value="WH_eIF2D"/>
</dbReference>
<feature type="region of interest" description="Disordered" evidence="2">
    <location>
        <begin position="254"/>
        <end position="280"/>
    </location>
</feature>
<comment type="similarity">
    <text evidence="1">Belongs to the eIF2D family.</text>
</comment>
<dbReference type="SUPFAM" id="SSF88697">
    <property type="entry name" value="PUA domain-like"/>
    <property type="match status" value="1"/>
</dbReference>
<dbReference type="Pfam" id="PF26292">
    <property type="entry name" value="PUA_elF2D"/>
    <property type="match status" value="1"/>
</dbReference>
<dbReference type="SUPFAM" id="SSF55159">
    <property type="entry name" value="eIF1-like"/>
    <property type="match status" value="1"/>
</dbReference>
<dbReference type="PANTHER" id="PTHR12217:SF4">
    <property type="entry name" value="EUKARYOTIC TRANSLATION INITIATION FACTOR 2D"/>
    <property type="match status" value="1"/>
</dbReference>
<dbReference type="PANTHER" id="PTHR12217">
    <property type="entry name" value="EUKARYOTIC TRANSLATION INITIATION FACTOR 2D"/>
    <property type="match status" value="1"/>
</dbReference>
<evidence type="ECO:0000256" key="1">
    <source>
        <dbReference type="ARBA" id="ARBA00010359"/>
    </source>
</evidence>
<gene>
    <name evidence="5" type="ORF">B9Z19DRAFT_961833</name>
</gene>
<feature type="region of interest" description="Disordered" evidence="2">
    <location>
        <begin position="404"/>
        <end position="426"/>
    </location>
</feature>
<feature type="region of interest" description="Disordered" evidence="2">
    <location>
        <begin position="1"/>
        <end position="78"/>
    </location>
</feature>
<dbReference type="InterPro" id="IPR036885">
    <property type="entry name" value="SWIB_MDM2_dom_sf"/>
</dbReference>
<feature type="compositionally biased region" description="Acidic residues" evidence="2">
    <location>
        <begin position="270"/>
        <end position="279"/>
    </location>
</feature>
<dbReference type="CDD" id="cd11608">
    <property type="entry name" value="eIF2D_C"/>
    <property type="match status" value="1"/>
</dbReference>
<evidence type="ECO:0000256" key="2">
    <source>
        <dbReference type="SAM" id="MobiDB-lite"/>
    </source>
</evidence>
<dbReference type="CDD" id="cd21156">
    <property type="entry name" value="PUA_eIF2d-like"/>
    <property type="match status" value="1"/>
</dbReference>
<feature type="compositionally biased region" description="Pro residues" evidence="2">
    <location>
        <begin position="33"/>
        <end position="45"/>
    </location>
</feature>
<dbReference type="GO" id="GO:0001731">
    <property type="term" value="P:formation of translation preinitiation complex"/>
    <property type="evidence" value="ECO:0007669"/>
    <property type="project" value="InterPro"/>
</dbReference>
<dbReference type="Proteomes" id="UP000244722">
    <property type="component" value="Unassembled WGS sequence"/>
</dbReference>
<dbReference type="EMBL" id="NESQ01000005">
    <property type="protein sequence ID" value="PUU83987.1"/>
    <property type="molecule type" value="Genomic_DNA"/>
</dbReference>
<dbReference type="Pfam" id="PF01253">
    <property type="entry name" value="SUI1"/>
    <property type="match status" value="1"/>
</dbReference>
<dbReference type="InterPro" id="IPR001950">
    <property type="entry name" value="SUI1"/>
</dbReference>
<feature type="domain" description="DM2" evidence="4">
    <location>
        <begin position="435"/>
        <end position="523"/>
    </location>
</feature>
<dbReference type="InterPro" id="IPR036877">
    <property type="entry name" value="SUI1_dom_sf"/>
</dbReference>
<accession>A0A2T7A8B7</accession>
<feature type="compositionally biased region" description="Low complexity" evidence="2">
    <location>
        <begin position="46"/>
        <end position="66"/>
    </location>
</feature>
<proteinExistence type="inferred from homology"/>
<dbReference type="PROSITE" id="PS50890">
    <property type="entry name" value="PUA"/>
    <property type="match status" value="1"/>
</dbReference>
<dbReference type="Gene3D" id="3.10.400.20">
    <property type="match status" value="1"/>
</dbReference>
<dbReference type="PROSITE" id="PS51925">
    <property type="entry name" value="SWIB_MDM2"/>
    <property type="match status" value="1"/>
</dbReference>
<dbReference type="InterPro" id="IPR039759">
    <property type="entry name" value="eIF2D_SUI1"/>
</dbReference>
<dbReference type="InterPro" id="IPR003121">
    <property type="entry name" value="SWIB_MDM2_domain"/>
</dbReference>
<keyword evidence="6" id="KW-1185">Reference proteome</keyword>
<dbReference type="Pfam" id="PF26291">
    <property type="entry name" value="SWIB_eIF2D"/>
    <property type="match status" value="1"/>
</dbReference>
<name>A0A2T7A8B7_TUBBO</name>